<dbReference type="Proteomes" id="UP001202328">
    <property type="component" value="Unassembled WGS sequence"/>
</dbReference>
<keyword evidence="3" id="KW-1185">Reference proteome</keyword>
<evidence type="ECO:0000256" key="1">
    <source>
        <dbReference type="SAM" id="SignalP"/>
    </source>
</evidence>
<gene>
    <name evidence="2" type="ORF">MKW98_028639</name>
</gene>
<keyword evidence="1" id="KW-0732">Signal</keyword>
<comment type="caution">
    <text evidence="2">The sequence shown here is derived from an EMBL/GenBank/DDBJ whole genome shotgun (WGS) entry which is preliminary data.</text>
</comment>
<protein>
    <submittedName>
        <fullName evidence="2">Uncharacterized protein</fullName>
    </submittedName>
</protein>
<organism evidence="2 3">
    <name type="scientific">Papaver atlanticum</name>
    <dbReference type="NCBI Taxonomy" id="357466"/>
    <lineage>
        <taxon>Eukaryota</taxon>
        <taxon>Viridiplantae</taxon>
        <taxon>Streptophyta</taxon>
        <taxon>Embryophyta</taxon>
        <taxon>Tracheophyta</taxon>
        <taxon>Spermatophyta</taxon>
        <taxon>Magnoliopsida</taxon>
        <taxon>Ranunculales</taxon>
        <taxon>Papaveraceae</taxon>
        <taxon>Papaveroideae</taxon>
        <taxon>Papaver</taxon>
    </lineage>
</organism>
<evidence type="ECO:0000313" key="2">
    <source>
        <dbReference type="EMBL" id="KAI3893137.1"/>
    </source>
</evidence>
<name>A0AAD4XBQ9_9MAGN</name>
<reference evidence="2" key="1">
    <citation type="submission" date="2022-04" db="EMBL/GenBank/DDBJ databases">
        <title>A functionally conserved STORR gene fusion in Papaver species that diverged 16.8 million years ago.</title>
        <authorList>
            <person name="Catania T."/>
        </authorList>
    </citation>
    <scope>NUCLEOTIDE SEQUENCE</scope>
    <source>
        <strain evidence="2">S-188037</strain>
    </source>
</reference>
<dbReference type="EMBL" id="JAJJMB010012006">
    <property type="protein sequence ID" value="KAI3893137.1"/>
    <property type="molecule type" value="Genomic_DNA"/>
</dbReference>
<dbReference type="AlphaFoldDB" id="A0AAD4XBQ9"/>
<sequence>MFIETLKKILRLFLFFFHYPLQGCCNAYHRFQRDSAVLICCVSCGWFKTQESLWLNNNCWIIFDVLYEKGPPRKIRKSTSLFIEMYRHTMYWSYDLCSTERKEHGSVKRGKYTRNVDESISKLQVKLFDSKRGRAFISVMVEDTSLVHSRIAAEESLKEAPQPTEIEPCC</sequence>
<feature type="chain" id="PRO_5042148288" evidence="1">
    <location>
        <begin position="24"/>
        <end position="170"/>
    </location>
</feature>
<proteinExistence type="predicted"/>
<accession>A0AAD4XBQ9</accession>
<evidence type="ECO:0000313" key="3">
    <source>
        <dbReference type="Proteomes" id="UP001202328"/>
    </source>
</evidence>
<feature type="signal peptide" evidence="1">
    <location>
        <begin position="1"/>
        <end position="23"/>
    </location>
</feature>